<dbReference type="OrthoDB" id="9788263at2"/>
<keyword evidence="4 8" id="KW-0378">Hydrolase</keyword>
<evidence type="ECO:0000256" key="5">
    <source>
        <dbReference type="ARBA" id="ARBA00022842"/>
    </source>
</evidence>
<dbReference type="Gene3D" id="3.90.79.10">
    <property type="entry name" value="Nucleoside Triphosphate Pyrophosphohydrolase"/>
    <property type="match status" value="1"/>
</dbReference>
<dbReference type="GO" id="GO:0046872">
    <property type="term" value="F:metal ion binding"/>
    <property type="evidence" value="ECO:0007669"/>
    <property type="project" value="UniProtKB-KW"/>
</dbReference>
<dbReference type="AlphaFoldDB" id="A0YDL9"/>
<dbReference type="SUPFAM" id="SSF55811">
    <property type="entry name" value="Nudix"/>
    <property type="match status" value="1"/>
</dbReference>
<evidence type="ECO:0000313" key="9">
    <source>
        <dbReference type="Proteomes" id="UP000004931"/>
    </source>
</evidence>
<comment type="cofactor">
    <cofactor evidence="2">
        <name>Mg(2+)</name>
        <dbReference type="ChEBI" id="CHEBI:18420"/>
    </cofactor>
</comment>
<dbReference type="STRING" id="247633.GP2143_09912"/>
<evidence type="ECO:0000256" key="2">
    <source>
        <dbReference type="ARBA" id="ARBA00001946"/>
    </source>
</evidence>
<reference evidence="8 9" key="1">
    <citation type="journal article" date="2010" name="J. Bacteriol.">
        <title>Genome sequence of the oligotrophic marine Gammaproteobacterium HTCC2143, isolated from the Oregon Coast.</title>
        <authorList>
            <person name="Oh H.M."/>
            <person name="Kang I."/>
            <person name="Ferriera S."/>
            <person name="Giovannoni S.J."/>
            <person name="Cho J.C."/>
        </authorList>
    </citation>
    <scope>NUCLEOTIDE SEQUENCE [LARGE SCALE GENOMIC DNA]</scope>
    <source>
        <strain evidence="8 9">HTCC2143</strain>
    </source>
</reference>
<evidence type="ECO:0000256" key="3">
    <source>
        <dbReference type="ARBA" id="ARBA00022723"/>
    </source>
</evidence>
<evidence type="ECO:0000256" key="1">
    <source>
        <dbReference type="ARBA" id="ARBA00001936"/>
    </source>
</evidence>
<evidence type="ECO:0000256" key="6">
    <source>
        <dbReference type="ARBA" id="ARBA00023211"/>
    </source>
</evidence>
<dbReference type="eggNOG" id="COG0494">
    <property type="taxonomic scope" value="Bacteria"/>
</dbReference>
<evidence type="ECO:0000313" key="8">
    <source>
        <dbReference type="EMBL" id="EAW30903.1"/>
    </source>
</evidence>
<dbReference type="InterPro" id="IPR039121">
    <property type="entry name" value="NUDT19"/>
</dbReference>
<dbReference type="PANTHER" id="PTHR12318">
    <property type="entry name" value="TESTOSTERONE-REGULATED PROTEIN RP2"/>
    <property type="match status" value="1"/>
</dbReference>
<dbReference type="InterPro" id="IPR015797">
    <property type="entry name" value="NUDIX_hydrolase-like_dom_sf"/>
</dbReference>
<keyword evidence="3" id="KW-0479">Metal-binding</keyword>
<dbReference type="InterPro" id="IPR000086">
    <property type="entry name" value="NUDIX_hydrolase_dom"/>
</dbReference>
<protein>
    <submittedName>
        <fullName evidence="8">NUDIX hydrolase:Beta-lactamase-like protein</fullName>
    </submittedName>
</protein>
<proteinExistence type="predicted"/>
<keyword evidence="9" id="KW-1185">Reference proteome</keyword>
<dbReference type="EMBL" id="AAVT01000005">
    <property type="protein sequence ID" value="EAW30903.1"/>
    <property type="molecule type" value="Genomic_DNA"/>
</dbReference>
<comment type="cofactor">
    <cofactor evidence="1">
        <name>Mn(2+)</name>
        <dbReference type="ChEBI" id="CHEBI:29035"/>
    </cofactor>
</comment>
<evidence type="ECO:0000259" key="7">
    <source>
        <dbReference type="PROSITE" id="PS51462"/>
    </source>
</evidence>
<comment type="caution">
    <text evidence="8">The sequence shown here is derived from an EMBL/GenBank/DDBJ whole genome shotgun (WGS) entry which is preliminary data.</text>
</comment>
<name>A0YDL9_9GAMM</name>
<dbReference type="CDD" id="cd18870">
    <property type="entry name" value="NUDIX_AcylCoAdiphos_Nudt19"/>
    <property type="match status" value="1"/>
</dbReference>
<feature type="domain" description="Nudix hydrolase" evidence="7">
    <location>
        <begin position="68"/>
        <end position="274"/>
    </location>
</feature>
<gene>
    <name evidence="8" type="ORF">GP2143_09912</name>
</gene>
<dbReference type="GO" id="GO:0016818">
    <property type="term" value="F:hydrolase activity, acting on acid anhydrides, in phosphorus-containing anhydrides"/>
    <property type="evidence" value="ECO:0007669"/>
    <property type="project" value="InterPro"/>
</dbReference>
<evidence type="ECO:0000256" key="4">
    <source>
        <dbReference type="ARBA" id="ARBA00022801"/>
    </source>
</evidence>
<dbReference type="Proteomes" id="UP000004931">
    <property type="component" value="Unassembled WGS sequence"/>
</dbReference>
<organism evidence="8 9">
    <name type="scientific">marine gamma proteobacterium HTCC2143</name>
    <dbReference type="NCBI Taxonomy" id="247633"/>
    <lineage>
        <taxon>Bacteria</taxon>
        <taxon>Pseudomonadati</taxon>
        <taxon>Pseudomonadota</taxon>
        <taxon>Gammaproteobacteria</taxon>
        <taxon>Cellvibrionales</taxon>
        <taxon>Spongiibacteraceae</taxon>
        <taxon>BD1-7 clade</taxon>
    </lineage>
</organism>
<keyword evidence="5" id="KW-0460">Magnesium</keyword>
<keyword evidence="6" id="KW-0464">Manganese</keyword>
<dbReference type="PANTHER" id="PTHR12318:SF0">
    <property type="entry name" value="ACYL-COENZYME A DIPHOSPHATASE NUDT19"/>
    <property type="match status" value="1"/>
</dbReference>
<sequence length="327" mass="36862">MFILVGDFAGAMPWCQFQKRYRCFEIIALGFALKRRLSYLAVPIDLSFRYTALPKGAKMTEKSAEIVTPRPAATVMLIDDRPTLQVYMMKRSSRTVFGGMWVFPGGTVDPDDRLDLYETHCQKSDREASQRLEIDSGGLAYYVAAIRETFEEAGILLALTGKPAESLSMLAPDDQTRYHDYRGLVHRGELPLSQIIETEDLTLDTAVIHYVARWITPTVVPKRFDTRFFLARMPQNQHPIHDDKELVNSGWFEPADLIERAAAGDIAVMAPTLRMLESLLPFDNADDAMQAAAISRDAIRVPFSDQKDPSIPSAVPDFEPGWVYLRP</sequence>
<accession>A0YDL9</accession>
<dbReference type="PROSITE" id="PS51462">
    <property type="entry name" value="NUDIX"/>
    <property type="match status" value="1"/>
</dbReference>